<evidence type="ECO:0000259" key="1">
    <source>
        <dbReference type="Pfam" id="PF03205"/>
    </source>
</evidence>
<dbReference type="Proteomes" id="UP000539642">
    <property type="component" value="Unassembled WGS sequence"/>
</dbReference>
<organism evidence="2 3">
    <name type="scientific">Desulfoprunum benzoelyticum</name>
    <dbReference type="NCBI Taxonomy" id="1506996"/>
    <lineage>
        <taxon>Bacteria</taxon>
        <taxon>Pseudomonadati</taxon>
        <taxon>Thermodesulfobacteriota</taxon>
        <taxon>Desulfobulbia</taxon>
        <taxon>Desulfobulbales</taxon>
        <taxon>Desulfobulbaceae</taxon>
        <taxon>Desulfoprunum</taxon>
    </lineage>
</organism>
<accession>A0A840UMY1</accession>
<dbReference type="EMBL" id="JACHEO010000002">
    <property type="protein sequence ID" value="MBB5347132.1"/>
    <property type="molecule type" value="Genomic_DNA"/>
</dbReference>
<dbReference type="Pfam" id="PF03205">
    <property type="entry name" value="MobB"/>
    <property type="match status" value="1"/>
</dbReference>
<comment type="caution">
    <text evidence="2">The sequence shown here is derived from an EMBL/GenBank/DDBJ whole genome shotgun (WGS) entry which is preliminary data.</text>
</comment>
<reference evidence="2 3" key="1">
    <citation type="submission" date="2020-08" db="EMBL/GenBank/DDBJ databases">
        <title>Genomic Encyclopedia of Type Strains, Phase IV (KMG-IV): sequencing the most valuable type-strain genomes for metagenomic binning, comparative biology and taxonomic classification.</title>
        <authorList>
            <person name="Goeker M."/>
        </authorList>
    </citation>
    <scope>NUCLEOTIDE SEQUENCE [LARGE SCALE GENOMIC DNA]</scope>
    <source>
        <strain evidence="2 3">DSM 28570</strain>
    </source>
</reference>
<dbReference type="SUPFAM" id="SSF52540">
    <property type="entry name" value="P-loop containing nucleoside triphosphate hydrolases"/>
    <property type="match status" value="1"/>
</dbReference>
<dbReference type="RefSeq" id="WP_183348600.1">
    <property type="nucleotide sequence ID" value="NZ_JACHEO010000002.1"/>
</dbReference>
<dbReference type="CDD" id="cd03116">
    <property type="entry name" value="MobB"/>
    <property type="match status" value="1"/>
</dbReference>
<dbReference type="InterPro" id="IPR004435">
    <property type="entry name" value="MobB_dom"/>
</dbReference>
<dbReference type="NCBIfam" id="TIGR00176">
    <property type="entry name" value="mobB"/>
    <property type="match status" value="1"/>
</dbReference>
<dbReference type="GO" id="GO:0006777">
    <property type="term" value="P:Mo-molybdopterin cofactor biosynthetic process"/>
    <property type="evidence" value="ECO:0007669"/>
    <property type="project" value="InterPro"/>
</dbReference>
<proteinExistence type="predicted"/>
<evidence type="ECO:0000313" key="2">
    <source>
        <dbReference type="EMBL" id="MBB5347132.1"/>
    </source>
</evidence>
<feature type="domain" description="Molybdopterin-guanine dinucleotide biosynthesis protein B (MobB)" evidence="1">
    <location>
        <begin position="4"/>
        <end position="134"/>
    </location>
</feature>
<dbReference type="GO" id="GO:0005525">
    <property type="term" value="F:GTP binding"/>
    <property type="evidence" value="ECO:0007669"/>
    <property type="project" value="InterPro"/>
</dbReference>
<gene>
    <name evidence="2" type="ORF">HNQ81_000842</name>
</gene>
<keyword evidence="3" id="KW-1185">Reference proteome</keyword>
<dbReference type="PANTHER" id="PTHR40072">
    <property type="entry name" value="MOLYBDOPTERIN-GUANINE DINUCLEOTIDE BIOSYNTHESIS ADAPTER PROTEIN-RELATED"/>
    <property type="match status" value="1"/>
</dbReference>
<name>A0A840UMY1_9BACT</name>
<evidence type="ECO:0000313" key="3">
    <source>
        <dbReference type="Proteomes" id="UP000539642"/>
    </source>
</evidence>
<sequence>MTPIVTFIGWHDSGKTTLASQVVSHLKARGYRVAVIKSSKEADVPFDTPGTDTAKHRMAGADSVMFVGPDKMVLQTANENLPLVVLAYKYCADVDIVIGEGFKDAPKVAKIEVLRDRARMLRKKVGGVLAVATDLDDVEGGNIFRLDQSLELAQFIEKRFLLGQRNGQDRAVLFVNGRRIALKNFVQDVLASTVHGFVGSLKCVDQIEEIEEIELRIRLPKT</sequence>
<dbReference type="AlphaFoldDB" id="A0A840UMY1"/>
<dbReference type="Gene3D" id="3.40.50.300">
    <property type="entry name" value="P-loop containing nucleotide triphosphate hydrolases"/>
    <property type="match status" value="1"/>
</dbReference>
<dbReference type="InterPro" id="IPR052539">
    <property type="entry name" value="MGD_biosynthesis_adapter"/>
</dbReference>
<dbReference type="InterPro" id="IPR027417">
    <property type="entry name" value="P-loop_NTPase"/>
</dbReference>
<dbReference type="PANTHER" id="PTHR40072:SF1">
    <property type="entry name" value="MOLYBDOPTERIN-GUANINE DINUCLEOTIDE BIOSYNTHESIS ADAPTER PROTEIN"/>
    <property type="match status" value="1"/>
</dbReference>
<protein>
    <submittedName>
        <fullName evidence="2">Molybdopterin-guanine dinucleotide biosynthesis protein B</fullName>
    </submittedName>
</protein>